<dbReference type="WBParaSite" id="TREG1_129840.1">
    <property type="protein sequence ID" value="TREG1_129840.1"/>
    <property type="gene ID" value="TREG1_129840"/>
</dbReference>
<name>A0AA85J3A0_TRIRE</name>
<accession>A0AA85J3A0</accession>
<keyword evidence="2" id="KW-0812">Transmembrane</keyword>
<organism evidence="3 4">
    <name type="scientific">Trichobilharzia regenti</name>
    <name type="common">Nasal bird schistosome</name>
    <dbReference type="NCBI Taxonomy" id="157069"/>
    <lineage>
        <taxon>Eukaryota</taxon>
        <taxon>Metazoa</taxon>
        <taxon>Spiralia</taxon>
        <taxon>Lophotrochozoa</taxon>
        <taxon>Platyhelminthes</taxon>
        <taxon>Trematoda</taxon>
        <taxon>Digenea</taxon>
        <taxon>Strigeidida</taxon>
        <taxon>Schistosomatoidea</taxon>
        <taxon>Schistosomatidae</taxon>
        <taxon>Trichobilharzia</taxon>
    </lineage>
</organism>
<evidence type="ECO:0000256" key="2">
    <source>
        <dbReference type="SAM" id="Phobius"/>
    </source>
</evidence>
<keyword evidence="2" id="KW-1133">Transmembrane helix</keyword>
<reference evidence="3" key="1">
    <citation type="submission" date="2022-06" db="EMBL/GenBank/DDBJ databases">
        <authorList>
            <person name="Berger JAMES D."/>
            <person name="Berger JAMES D."/>
        </authorList>
    </citation>
    <scope>NUCLEOTIDE SEQUENCE [LARGE SCALE GENOMIC DNA]</scope>
</reference>
<proteinExistence type="predicted"/>
<keyword evidence="2" id="KW-0472">Membrane</keyword>
<feature type="compositionally biased region" description="Basic and acidic residues" evidence="1">
    <location>
        <begin position="72"/>
        <end position="87"/>
    </location>
</feature>
<feature type="compositionally biased region" description="Low complexity" evidence="1">
    <location>
        <begin position="90"/>
        <end position="102"/>
    </location>
</feature>
<dbReference type="AlphaFoldDB" id="A0AA85J3A0"/>
<evidence type="ECO:0000313" key="4">
    <source>
        <dbReference type="WBParaSite" id="TREG1_129840.1"/>
    </source>
</evidence>
<dbReference type="Proteomes" id="UP000050795">
    <property type="component" value="Unassembled WGS sequence"/>
</dbReference>
<reference evidence="4" key="2">
    <citation type="submission" date="2023-11" db="UniProtKB">
        <authorList>
            <consortium name="WormBaseParasite"/>
        </authorList>
    </citation>
    <scope>IDENTIFICATION</scope>
</reference>
<feature type="transmembrane region" description="Helical" evidence="2">
    <location>
        <begin position="31"/>
        <end position="47"/>
    </location>
</feature>
<feature type="region of interest" description="Disordered" evidence="1">
    <location>
        <begin position="72"/>
        <end position="114"/>
    </location>
</feature>
<keyword evidence="3" id="KW-1185">Reference proteome</keyword>
<protein>
    <submittedName>
        <fullName evidence="4">Uncharacterized protein</fullName>
    </submittedName>
</protein>
<sequence>MHPIKFKMCRHVNIFEEFSKHRIHQLIQCKMLRLLCLIIMIMISVVSCEKRVVARIIFIPHLIPITHHVPEKDEKKPVTDTNKEGVKTDPSTTTSTATVSTTPAPPVKEPDLHLRPDPLRKFDILLASIGVFISEPINIELS</sequence>
<evidence type="ECO:0000256" key="1">
    <source>
        <dbReference type="SAM" id="MobiDB-lite"/>
    </source>
</evidence>
<evidence type="ECO:0000313" key="3">
    <source>
        <dbReference type="Proteomes" id="UP000050795"/>
    </source>
</evidence>